<evidence type="ECO:0000256" key="7">
    <source>
        <dbReference type="ARBA" id="ARBA00022771"/>
    </source>
</evidence>
<keyword evidence="10" id="KW-0449">Lipoprotein</keyword>
<organism evidence="15">
    <name type="scientific">Physcomitrium patens</name>
    <name type="common">Spreading-leaved earth moss</name>
    <name type="synonym">Physcomitrella patens</name>
    <dbReference type="NCBI Taxonomy" id="3218"/>
    <lineage>
        <taxon>Eukaryota</taxon>
        <taxon>Viridiplantae</taxon>
        <taxon>Streptophyta</taxon>
        <taxon>Embryophyta</taxon>
        <taxon>Bryophyta</taxon>
        <taxon>Bryophytina</taxon>
        <taxon>Bryopsida</taxon>
        <taxon>Funariidae</taxon>
        <taxon>Funariales</taxon>
        <taxon>Funariaceae</taxon>
        <taxon>Physcomitrium</taxon>
    </lineage>
</organism>
<dbReference type="RefSeq" id="XP_024395848.1">
    <property type="nucleotide sequence ID" value="XM_024540080.2"/>
</dbReference>
<reference evidence="16" key="3">
    <citation type="submission" date="2020-12" db="UniProtKB">
        <authorList>
            <consortium name="EnsemblPlants"/>
        </authorList>
    </citation>
    <scope>IDENTIFICATION</scope>
</reference>
<evidence type="ECO:0000256" key="1">
    <source>
        <dbReference type="ARBA" id="ARBA00000900"/>
    </source>
</evidence>
<keyword evidence="7 12" id="KW-0863">Zinc-finger</keyword>
<dbReference type="SMART" id="SM00184">
    <property type="entry name" value="RING"/>
    <property type="match status" value="1"/>
</dbReference>
<dbReference type="OMA" id="ANTIMHD"/>
<keyword evidence="6" id="KW-0479">Metal-binding</keyword>
<comment type="pathway">
    <text evidence="2">Protein modification; protein ubiquitination.</text>
</comment>
<dbReference type="GO" id="GO:0061630">
    <property type="term" value="F:ubiquitin protein ligase activity"/>
    <property type="evidence" value="ECO:0000318"/>
    <property type="project" value="GO_Central"/>
</dbReference>
<evidence type="ECO:0000256" key="10">
    <source>
        <dbReference type="ARBA" id="ARBA00023288"/>
    </source>
</evidence>
<evidence type="ECO:0000256" key="8">
    <source>
        <dbReference type="ARBA" id="ARBA00022786"/>
    </source>
</evidence>
<evidence type="ECO:0000256" key="13">
    <source>
        <dbReference type="SAM" id="MobiDB-lite"/>
    </source>
</evidence>
<dbReference type="GO" id="GO:0016567">
    <property type="term" value="P:protein ubiquitination"/>
    <property type="evidence" value="ECO:0000318"/>
    <property type="project" value="GO_Central"/>
</dbReference>
<dbReference type="Gramene" id="Pp3c15_23950V3.2">
    <property type="protein sequence ID" value="Pp3c15_23950V3.2"/>
    <property type="gene ID" value="Pp3c15_23950"/>
</dbReference>
<dbReference type="STRING" id="3218.A0A2K1JED7"/>
<dbReference type="FunFam" id="3.30.40.10:FF:000115">
    <property type="entry name" value="probable E3 ubiquitin-protein ligase LOG2"/>
    <property type="match status" value="1"/>
</dbReference>
<dbReference type="Pfam" id="PF26192">
    <property type="entry name" value="RNF157-like_N"/>
    <property type="match status" value="1"/>
</dbReference>
<evidence type="ECO:0000256" key="3">
    <source>
        <dbReference type="ARBA" id="ARBA00012483"/>
    </source>
</evidence>
<comment type="similarity">
    <text evidence="11">Belongs to the RING-type zinc finger family. LOG2 subfamily.</text>
</comment>
<evidence type="ECO:0000256" key="11">
    <source>
        <dbReference type="ARBA" id="ARBA00025721"/>
    </source>
</evidence>
<accession>A0A2K1JED7</accession>
<evidence type="ECO:0000313" key="17">
    <source>
        <dbReference type="Proteomes" id="UP000006727"/>
    </source>
</evidence>
<reference evidence="15 17" key="1">
    <citation type="journal article" date="2008" name="Science">
        <title>The Physcomitrella genome reveals evolutionary insights into the conquest of land by plants.</title>
        <authorList>
            <person name="Rensing S."/>
            <person name="Lang D."/>
            <person name="Zimmer A."/>
            <person name="Terry A."/>
            <person name="Salamov A."/>
            <person name="Shapiro H."/>
            <person name="Nishiyama T."/>
            <person name="Perroud P.-F."/>
            <person name="Lindquist E."/>
            <person name="Kamisugi Y."/>
            <person name="Tanahashi T."/>
            <person name="Sakakibara K."/>
            <person name="Fujita T."/>
            <person name="Oishi K."/>
            <person name="Shin-I T."/>
            <person name="Kuroki Y."/>
            <person name="Toyoda A."/>
            <person name="Suzuki Y."/>
            <person name="Hashimoto A."/>
            <person name="Yamaguchi K."/>
            <person name="Sugano A."/>
            <person name="Kohara Y."/>
            <person name="Fujiyama A."/>
            <person name="Anterola A."/>
            <person name="Aoki S."/>
            <person name="Ashton N."/>
            <person name="Barbazuk W.B."/>
            <person name="Barker E."/>
            <person name="Bennetzen J."/>
            <person name="Bezanilla M."/>
            <person name="Blankenship R."/>
            <person name="Cho S.H."/>
            <person name="Dutcher S."/>
            <person name="Estelle M."/>
            <person name="Fawcett J.A."/>
            <person name="Gundlach H."/>
            <person name="Hanada K."/>
            <person name="Heyl A."/>
            <person name="Hicks K.A."/>
            <person name="Hugh J."/>
            <person name="Lohr M."/>
            <person name="Mayer K."/>
            <person name="Melkozernov A."/>
            <person name="Murata T."/>
            <person name="Nelson D."/>
            <person name="Pils B."/>
            <person name="Prigge M."/>
            <person name="Reiss B."/>
            <person name="Renner T."/>
            <person name="Rombauts S."/>
            <person name="Rushton P."/>
            <person name="Sanderfoot A."/>
            <person name="Schween G."/>
            <person name="Shiu S.-H."/>
            <person name="Stueber K."/>
            <person name="Theodoulou F.L."/>
            <person name="Tu H."/>
            <person name="Van de Peer Y."/>
            <person name="Verrier P.J."/>
            <person name="Waters E."/>
            <person name="Wood A."/>
            <person name="Yang L."/>
            <person name="Cove D."/>
            <person name="Cuming A."/>
            <person name="Hasebe M."/>
            <person name="Lucas S."/>
            <person name="Mishler D.B."/>
            <person name="Reski R."/>
            <person name="Grigoriev I."/>
            <person name="Quatrano R.S."/>
            <person name="Boore J.L."/>
        </authorList>
    </citation>
    <scope>NUCLEOTIDE SEQUENCE [LARGE SCALE GENOMIC DNA]</scope>
    <source>
        <strain evidence="16 17">cv. Gransden 2004</strain>
    </source>
</reference>
<evidence type="ECO:0000256" key="5">
    <source>
        <dbReference type="ARBA" id="ARBA00022707"/>
    </source>
</evidence>
<keyword evidence="8" id="KW-0833">Ubl conjugation pathway</keyword>
<evidence type="ECO:0000313" key="16">
    <source>
        <dbReference type="EnsemblPlants" id="Pp3c15_23950V3.1"/>
    </source>
</evidence>
<comment type="catalytic activity">
    <reaction evidence="1">
        <text>S-ubiquitinyl-[E2 ubiquitin-conjugating enzyme]-L-cysteine + [acceptor protein]-L-lysine = [E2 ubiquitin-conjugating enzyme]-L-cysteine + N(6)-ubiquitinyl-[acceptor protein]-L-lysine.</text>
        <dbReference type="EC" id="2.3.2.27"/>
    </reaction>
</comment>
<dbReference type="Pfam" id="PF13920">
    <property type="entry name" value="zf-C3HC4_3"/>
    <property type="match status" value="1"/>
</dbReference>
<dbReference type="Proteomes" id="UP000006727">
    <property type="component" value="Chromosome 15"/>
</dbReference>
<dbReference type="InterPro" id="IPR045195">
    <property type="entry name" value="LOG2-like_mRING_C3HC5"/>
</dbReference>
<evidence type="ECO:0000256" key="4">
    <source>
        <dbReference type="ARBA" id="ARBA00022679"/>
    </source>
</evidence>
<dbReference type="Gene3D" id="3.30.40.10">
    <property type="entry name" value="Zinc/RING finger domain, C3HC4 (zinc finger)"/>
    <property type="match status" value="1"/>
</dbReference>
<protein>
    <recommendedName>
        <fullName evidence="3">RING-type E3 ubiquitin transferase</fullName>
        <ecNumber evidence="3">2.3.2.27</ecNumber>
    </recommendedName>
</protein>
<reference evidence="15 17" key="2">
    <citation type="journal article" date="2018" name="Plant J.">
        <title>The Physcomitrella patens chromosome-scale assembly reveals moss genome structure and evolution.</title>
        <authorList>
            <person name="Lang D."/>
            <person name="Ullrich K.K."/>
            <person name="Murat F."/>
            <person name="Fuchs J."/>
            <person name="Jenkins J."/>
            <person name="Haas F.B."/>
            <person name="Piednoel M."/>
            <person name="Gundlach H."/>
            <person name="Van Bel M."/>
            <person name="Meyberg R."/>
            <person name="Vives C."/>
            <person name="Morata J."/>
            <person name="Symeonidi A."/>
            <person name="Hiss M."/>
            <person name="Muchero W."/>
            <person name="Kamisugi Y."/>
            <person name="Saleh O."/>
            <person name="Blanc G."/>
            <person name="Decker E.L."/>
            <person name="van Gessel N."/>
            <person name="Grimwood J."/>
            <person name="Hayes R.D."/>
            <person name="Graham S.W."/>
            <person name="Gunter L.E."/>
            <person name="McDaniel S.F."/>
            <person name="Hoernstein S.N.W."/>
            <person name="Larsson A."/>
            <person name="Li F.W."/>
            <person name="Perroud P.F."/>
            <person name="Phillips J."/>
            <person name="Ranjan P."/>
            <person name="Rokshar D.S."/>
            <person name="Rothfels C.J."/>
            <person name="Schneider L."/>
            <person name="Shu S."/>
            <person name="Stevenson D.W."/>
            <person name="Thummler F."/>
            <person name="Tillich M."/>
            <person name="Villarreal Aguilar J.C."/>
            <person name="Widiez T."/>
            <person name="Wong G.K."/>
            <person name="Wymore A."/>
            <person name="Zhang Y."/>
            <person name="Zimmer A.D."/>
            <person name="Quatrano R.S."/>
            <person name="Mayer K.F.X."/>
            <person name="Goodstein D."/>
            <person name="Casacuberta J.M."/>
            <person name="Vandepoele K."/>
            <person name="Reski R."/>
            <person name="Cuming A.C."/>
            <person name="Tuskan G.A."/>
            <person name="Maumus F."/>
            <person name="Salse J."/>
            <person name="Schmutz J."/>
            <person name="Rensing S.A."/>
        </authorList>
    </citation>
    <scope>NUCLEOTIDE SEQUENCE [LARGE SCALE GENOMIC DNA]</scope>
    <source>
        <strain evidence="16 17">cv. Gransden 2004</strain>
    </source>
</reference>
<keyword evidence="5" id="KW-0519">Myristate</keyword>
<keyword evidence="9" id="KW-0862">Zinc</keyword>
<gene>
    <name evidence="16" type="primary">LOC112292010</name>
    <name evidence="15" type="ORF">PHYPA_020176</name>
</gene>
<dbReference type="SUPFAM" id="SSF57850">
    <property type="entry name" value="RING/U-box"/>
    <property type="match status" value="1"/>
</dbReference>
<dbReference type="InterPro" id="IPR013083">
    <property type="entry name" value="Znf_RING/FYVE/PHD"/>
</dbReference>
<evidence type="ECO:0000256" key="12">
    <source>
        <dbReference type="PROSITE-ProRule" id="PRU00175"/>
    </source>
</evidence>
<keyword evidence="17" id="KW-1185">Reference proteome</keyword>
<dbReference type="GeneID" id="112292010"/>
<dbReference type="EnsemblPlants" id="Pp3c15_23950V3.1">
    <property type="protein sequence ID" value="Pp3c15_23950V3.1"/>
    <property type="gene ID" value="Pp3c15_23950"/>
</dbReference>
<dbReference type="InterPro" id="IPR001841">
    <property type="entry name" value="Znf_RING"/>
</dbReference>
<dbReference type="KEGG" id="ppp:112292010"/>
<evidence type="ECO:0000313" key="15">
    <source>
        <dbReference type="EMBL" id="PNR39896.1"/>
    </source>
</evidence>
<dbReference type="OrthoDB" id="1711136at2759"/>
<keyword evidence="4" id="KW-0808">Transferase</keyword>
<dbReference type="FunCoup" id="A0A2K1JED7">
    <property type="interactions" value="1756"/>
</dbReference>
<evidence type="ECO:0000256" key="6">
    <source>
        <dbReference type="ARBA" id="ARBA00022723"/>
    </source>
</evidence>
<feature type="region of interest" description="Disordered" evidence="13">
    <location>
        <begin position="1"/>
        <end position="43"/>
    </location>
</feature>
<dbReference type="PANTHER" id="PTHR22996">
    <property type="entry name" value="MAHOGUNIN"/>
    <property type="match status" value="1"/>
</dbReference>
<dbReference type="GO" id="GO:0008270">
    <property type="term" value="F:zinc ion binding"/>
    <property type="evidence" value="ECO:0007669"/>
    <property type="project" value="UniProtKB-KW"/>
</dbReference>
<evidence type="ECO:0000256" key="2">
    <source>
        <dbReference type="ARBA" id="ARBA00004906"/>
    </source>
</evidence>
<sequence length="414" mass="45318">MGNSSSSGRRNSHILSQSPGHPPPPRMYPAPHRYPGGHAPPPGPGMYPPNVRYYSYHHYNGLIPPSQFYSQNFIQSNGQFMINLPPPQLYSQPGGMPSHPVSQPPRPLEVVEHQRASTIQNTVNLKKATLRLEKDEENRGSYLVSFSFDATAAGSICIFFLAEEGADCSLSPVKPDAYTPLRSEFEKGLGQKFRQAPGTGVKFSKFGEKELLKGGEHYVFPLVIRMETLPKSPPADEPPRESLPLGAPLPDWVHAQITQATIEKKDDDSYQVRVVKQILWISGLRYELQEIYGIDNSGIGGNFDGTVAGKACVVCMSEPRDTTVLPCRHMCMCSECAKVLRFQTNRCPVCRTPVEKLLEIKVPKRGSELGGAAESSSSQSGAATAKDLIGDCDKVEHIDPKSILVQASDGTSKS</sequence>
<dbReference type="CDD" id="cd16789">
    <property type="entry name" value="mRING-HC-C3HC5_MGRN1-like"/>
    <property type="match status" value="1"/>
</dbReference>
<dbReference type="EC" id="2.3.2.27" evidence="3"/>
<dbReference type="InterPro" id="IPR045194">
    <property type="entry name" value="MGRN1/RNF157-like"/>
</dbReference>
<dbReference type="EMBL" id="ABEU02000015">
    <property type="protein sequence ID" value="PNR39896.1"/>
    <property type="molecule type" value="Genomic_DNA"/>
</dbReference>
<dbReference type="Gramene" id="Pp3c15_23950V3.1">
    <property type="protein sequence ID" value="Pp3c15_23950V3.1"/>
    <property type="gene ID" value="Pp3c15_23950"/>
</dbReference>
<proteinExistence type="inferred from homology"/>
<name>A0A2K1JED7_PHYPA</name>
<dbReference type="PaxDb" id="3218-PP1S66_183V6.1"/>
<evidence type="ECO:0000259" key="14">
    <source>
        <dbReference type="PROSITE" id="PS50089"/>
    </source>
</evidence>
<dbReference type="EnsemblPlants" id="Pp3c15_23950V3.2">
    <property type="protein sequence ID" value="Pp3c15_23950V3.2"/>
    <property type="gene ID" value="Pp3c15_23950"/>
</dbReference>
<dbReference type="AlphaFoldDB" id="A0A2K1JED7"/>
<feature type="domain" description="RING-type" evidence="14">
    <location>
        <begin position="312"/>
        <end position="351"/>
    </location>
</feature>
<dbReference type="PANTHER" id="PTHR22996:SF0">
    <property type="entry name" value="RE60872P-RELATED"/>
    <property type="match status" value="1"/>
</dbReference>
<dbReference type="PROSITE" id="PS50089">
    <property type="entry name" value="ZF_RING_2"/>
    <property type="match status" value="1"/>
</dbReference>
<evidence type="ECO:0000256" key="9">
    <source>
        <dbReference type="ARBA" id="ARBA00022833"/>
    </source>
</evidence>
<dbReference type="InterPro" id="IPR058981">
    <property type="entry name" value="MGRN1/RNF157-like_N"/>
</dbReference>